<dbReference type="InterPro" id="IPR004675">
    <property type="entry name" value="AhpD_core"/>
</dbReference>
<evidence type="ECO:0000313" key="2">
    <source>
        <dbReference type="EMBL" id="BAO45211.1"/>
    </source>
</evidence>
<dbReference type="Pfam" id="PF02627">
    <property type="entry name" value="CMD"/>
    <property type="match status" value="2"/>
</dbReference>
<dbReference type="RefSeq" id="WP_041068594.1">
    <property type="nucleotide sequence ID" value="NZ_AP012273.1"/>
</dbReference>
<dbReference type="NCBIfam" id="TIGR00778">
    <property type="entry name" value="ahpD_dom"/>
    <property type="match status" value="1"/>
</dbReference>
<reference evidence="2 3" key="1">
    <citation type="journal article" date="2014" name="PLoS ONE">
        <title>Physiological and genomic features of a novel sulfur-oxidizing gammaproteobacterium belonging to a previously uncultivated symbiotic lineage isolated from a hydrothermal vent.</title>
        <authorList>
            <person name="Nunoura T."/>
            <person name="Takaki Y."/>
            <person name="Kazama H."/>
            <person name="Kakuta J."/>
            <person name="Shimamura S."/>
            <person name="Makita H."/>
            <person name="Hirai M."/>
            <person name="Miyazaki M."/>
            <person name="Takai K."/>
        </authorList>
    </citation>
    <scope>NUCLEOTIDE SEQUENCE [LARGE SCALE GENOMIC DNA]</scope>
    <source>
        <strain evidence="2 3">Hiromi1</strain>
    </source>
</reference>
<feature type="domain" description="Carboxymuconolactone decarboxylase-like" evidence="1">
    <location>
        <begin position="21"/>
        <end position="92"/>
    </location>
</feature>
<dbReference type="GO" id="GO:0051920">
    <property type="term" value="F:peroxiredoxin activity"/>
    <property type="evidence" value="ECO:0007669"/>
    <property type="project" value="InterPro"/>
</dbReference>
<dbReference type="AlphaFoldDB" id="A0A7U6GKB1"/>
<feature type="domain" description="Carboxymuconolactone decarboxylase-like" evidence="1">
    <location>
        <begin position="110"/>
        <end position="172"/>
    </location>
</feature>
<proteinExistence type="predicted"/>
<name>A0A7U6GKB1_9GAMM</name>
<protein>
    <recommendedName>
        <fullName evidence="1">Carboxymuconolactone decarboxylase-like domain-containing protein</fullName>
    </recommendedName>
</protein>
<dbReference type="SUPFAM" id="SSF69118">
    <property type="entry name" value="AhpD-like"/>
    <property type="match status" value="2"/>
</dbReference>
<dbReference type="EMBL" id="AP012273">
    <property type="protein sequence ID" value="BAO45211.1"/>
    <property type="molecule type" value="Genomic_DNA"/>
</dbReference>
<dbReference type="Proteomes" id="UP000031631">
    <property type="component" value="Chromosome"/>
</dbReference>
<gene>
    <name evidence="2" type="ORF">TBH_C2300</name>
</gene>
<sequence length="189" mass="21238">MESTSSFLQSVRKARSYGIGEFLEIIGELSQESTRKGLLGRKTKELVTFGIALHKQCERCICIHADDAKKIGASENELEQVRRIALFMRSTPGKDEHLWKSWKRSWQQFVLTKGAIKPRNRELIALGISIIMQHRKHIRLHVRAARSLGHEPGAVVEVMPIALLMDGAPALSQIPSLVKALEKAEAHDQ</sequence>
<dbReference type="PANTHER" id="PTHR33930:SF2">
    <property type="entry name" value="BLR3452 PROTEIN"/>
    <property type="match status" value="1"/>
</dbReference>
<dbReference type="OrthoDB" id="9801997at2"/>
<dbReference type="PANTHER" id="PTHR33930">
    <property type="entry name" value="ALKYL HYDROPEROXIDE REDUCTASE AHPD"/>
    <property type="match status" value="1"/>
</dbReference>
<dbReference type="InterPro" id="IPR003779">
    <property type="entry name" value="CMD-like"/>
</dbReference>
<organism evidence="2 3">
    <name type="scientific">Thiolapillus brandeum</name>
    <dbReference type="NCBI Taxonomy" id="1076588"/>
    <lineage>
        <taxon>Bacteria</taxon>
        <taxon>Pseudomonadati</taxon>
        <taxon>Pseudomonadota</taxon>
        <taxon>Gammaproteobacteria</taxon>
        <taxon>Chromatiales</taxon>
        <taxon>Sedimenticolaceae</taxon>
        <taxon>Thiolapillus</taxon>
    </lineage>
</organism>
<accession>A0A7U6GKB1</accession>
<dbReference type="Gene3D" id="1.20.1290.10">
    <property type="entry name" value="AhpD-like"/>
    <property type="match status" value="2"/>
</dbReference>
<evidence type="ECO:0000313" key="3">
    <source>
        <dbReference type="Proteomes" id="UP000031631"/>
    </source>
</evidence>
<dbReference type="InterPro" id="IPR029032">
    <property type="entry name" value="AhpD-like"/>
</dbReference>
<dbReference type="KEGG" id="tbn:TBH_C2300"/>
<evidence type="ECO:0000259" key="1">
    <source>
        <dbReference type="Pfam" id="PF02627"/>
    </source>
</evidence>
<keyword evidence="3" id="KW-1185">Reference proteome</keyword>